<dbReference type="PANTHER" id="PTHR31579:SF34">
    <property type="entry name" value="T14N5.3 PROTEIN"/>
    <property type="match status" value="1"/>
</dbReference>
<dbReference type="PANTHER" id="PTHR31579">
    <property type="entry name" value="OS03G0796600 PROTEIN"/>
    <property type="match status" value="1"/>
</dbReference>
<dbReference type="eggNOG" id="ENOG502RGTB">
    <property type="taxonomic scope" value="Eukaryota"/>
</dbReference>
<dbReference type="GeneID" id="104589254"/>
<evidence type="ECO:0000313" key="3">
    <source>
        <dbReference type="RefSeq" id="XP_010245810.1"/>
    </source>
</evidence>
<evidence type="ECO:0000313" key="2">
    <source>
        <dbReference type="Proteomes" id="UP000189703"/>
    </source>
</evidence>
<dbReference type="KEGG" id="nnu:104589254"/>
<dbReference type="AlphaFoldDB" id="A0A1U7Z4T9"/>
<evidence type="ECO:0000256" key="1">
    <source>
        <dbReference type="SAM" id="MobiDB-lite"/>
    </source>
</evidence>
<keyword evidence="2" id="KW-1185">Reference proteome</keyword>
<name>A0A1U7Z4T9_NELNU</name>
<dbReference type="Proteomes" id="UP000189703">
    <property type="component" value="Unplaced"/>
</dbReference>
<feature type="region of interest" description="Disordered" evidence="1">
    <location>
        <begin position="219"/>
        <end position="267"/>
    </location>
</feature>
<feature type="compositionally biased region" description="Low complexity" evidence="1">
    <location>
        <begin position="254"/>
        <end position="267"/>
    </location>
</feature>
<sequence length="267" mass="29830">MGSLEEEQLVQMVYDFIESESPSSTSSSSSENQPLHHQSAYLTLQELLGTVKDSEFHILEKVLKYLRNITAGKVANLNKWIVMRLRMDGYDASLCKTSWATTCNCPGGDYEYIDIVMEDENGGPLRLIIDIDFKSQFELARPTPTYAQLSDILPSIFVGSEDKLNEIISLLCTAAKQSLKESGLHIPPWRTTSYMQSKWLSECQKVPITPFMTFSRDFDRTNKEGNNSGHSSNSSKWAPPIVKPKSKDLGSGSGLSSQFSKMSIDCC</sequence>
<organism evidence="2 3">
    <name type="scientific">Nelumbo nucifera</name>
    <name type="common">Sacred lotus</name>
    <dbReference type="NCBI Taxonomy" id="4432"/>
    <lineage>
        <taxon>Eukaryota</taxon>
        <taxon>Viridiplantae</taxon>
        <taxon>Streptophyta</taxon>
        <taxon>Embryophyta</taxon>
        <taxon>Tracheophyta</taxon>
        <taxon>Spermatophyta</taxon>
        <taxon>Magnoliopsida</taxon>
        <taxon>Proteales</taxon>
        <taxon>Nelumbonaceae</taxon>
        <taxon>Nelumbo</taxon>
    </lineage>
</organism>
<dbReference type="OrthoDB" id="691424at2759"/>
<dbReference type="InterPro" id="IPR006502">
    <property type="entry name" value="PDDEXK-like"/>
</dbReference>
<protein>
    <submittedName>
        <fullName evidence="3">Uncharacterized protein LOC104589254</fullName>
    </submittedName>
</protein>
<dbReference type="OMA" id="MFEMDSE"/>
<proteinExistence type="predicted"/>
<feature type="compositionally biased region" description="Low complexity" evidence="1">
    <location>
        <begin position="225"/>
        <end position="235"/>
    </location>
</feature>
<dbReference type="Pfam" id="PF04720">
    <property type="entry name" value="PDDEXK_6"/>
    <property type="match status" value="1"/>
</dbReference>
<gene>
    <name evidence="3" type="primary">LOC104589254</name>
</gene>
<dbReference type="NCBIfam" id="TIGR01615">
    <property type="entry name" value="A_thal_3542"/>
    <property type="match status" value="1"/>
</dbReference>
<dbReference type="RefSeq" id="XP_010245810.1">
    <property type="nucleotide sequence ID" value="XM_010247508.2"/>
</dbReference>
<reference evidence="3" key="1">
    <citation type="submission" date="2025-08" db="UniProtKB">
        <authorList>
            <consortium name="RefSeq"/>
        </authorList>
    </citation>
    <scope>IDENTIFICATION</scope>
</reference>
<accession>A0A1U7Z4T9</accession>